<keyword evidence="4 9" id="KW-0732">Signal</keyword>
<evidence type="ECO:0000256" key="2">
    <source>
        <dbReference type="ARBA" id="ARBA00022448"/>
    </source>
</evidence>
<evidence type="ECO:0000256" key="3">
    <source>
        <dbReference type="ARBA" id="ARBA00022692"/>
    </source>
</evidence>
<feature type="domain" description="DOMON" evidence="10">
    <location>
        <begin position="51"/>
        <end position="167"/>
    </location>
</feature>
<evidence type="ECO:0000313" key="12">
    <source>
        <dbReference type="EMBL" id="MED6123061.1"/>
    </source>
</evidence>
<feature type="transmembrane region" description="Helical" evidence="8">
    <location>
        <begin position="285"/>
        <end position="306"/>
    </location>
</feature>
<evidence type="ECO:0000256" key="7">
    <source>
        <dbReference type="ARBA" id="ARBA00023136"/>
    </source>
</evidence>
<dbReference type="PANTHER" id="PTHR23130:SF212">
    <property type="entry name" value="AUXIN-RESPONSIVE FAMILY PROTEIN"/>
    <property type="match status" value="1"/>
</dbReference>
<evidence type="ECO:0000256" key="9">
    <source>
        <dbReference type="SAM" id="SignalP"/>
    </source>
</evidence>
<evidence type="ECO:0000256" key="1">
    <source>
        <dbReference type="ARBA" id="ARBA00004370"/>
    </source>
</evidence>
<evidence type="ECO:0000256" key="8">
    <source>
        <dbReference type="SAM" id="Phobius"/>
    </source>
</evidence>
<dbReference type="InterPro" id="IPR005018">
    <property type="entry name" value="DOMON_domain"/>
</dbReference>
<dbReference type="Pfam" id="PF03188">
    <property type="entry name" value="Cytochrom_B561"/>
    <property type="match status" value="1"/>
</dbReference>
<evidence type="ECO:0000256" key="4">
    <source>
        <dbReference type="ARBA" id="ARBA00022729"/>
    </source>
</evidence>
<keyword evidence="6 8" id="KW-1133">Transmembrane helix</keyword>
<keyword evidence="3 8" id="KW-0812">Transmembrane</keyword>
<comment type="subcellular location">
    <subcellularLocation>
        <location evidence="1">Membrane</location>
    </subcellularLocation>
</comment>
<dbReference type="Proteomes" id="UP001341840">
    <property type="component" value="Unassembled WGS sequence"/>
</dbReference>
<dbReference type="CDD" id="cd08760">
    <property type="entry name" value="Cyt_b561_FRRS1_like"/>
    <property type="match status" value="1"/>
</dbReference>
<evidence type="ECO:0000256" key="5">
    <source>
        <dbReference type="ARBA" id="ARBA00022982"/>
    </source>
</evidence>
<dbReference type="InterPro" id="IPR006593">
    <property type="entry name" value="Cyt_b561/ferric_Rdtase_TM"/>
</dbReference>
<dbReference type="PROSITE" id="PS50836">
    <property type="entry name" value="DOMON"/>
    <property type="match status" value="1"/>
</dbReference>
<keyword evidence="2" id="KW-0813">Transport</keyword>
<keyword evidence="5" id="KW-0249">Electron transport</keyword>
<evidence type="ECO:0000259" key="10">
    <source>
        <dbReference type="PROSITE" id="PS50836"/>
    </source>
</evidence>
<name>A0ABU6RGW4_9FABA</name>
<sequence length="346" mass="38460">MASSIHKLAWLLSLFIIVSITAAICNDEQCKSFMNFPNNAKYATCKDLPVLDSSLHWNYHQSSSRVDVAFKKSNAKDSSWIAWAVNPTGQGMAGSQAFIAFRNSSDATLRSYTSPITGYHTFLIQGSLSFPVYAVSASYYSSGDMIIFASFKLPENTTVVNHVWQEGLVSKDGKLGVHSFSAPNLQSIGTIDFASGRVSETLGNSKVKLRKVHGILNGISWGILMSVGVIMARYLKAVEGDDFGDATWFIMHRACQSIAYAIGIIGFSTGLYMSRHKHHHSPHGCIGITLMCLASFQVLVAVFFRPKKDHKYRIFWNMFHYVVGYGTIGLAIWNVFKGFDMMEERR</sequence>
<accession>A0ABU6RGW4</accession>
<feature type="transmembrane region" description="Helical" evidence="8">
    <location>
        <begin position="318"/>
        <end position="336"/>
    </location>
</feature>
<dbReference type="PIRSF" id="PIRSF037471">
    <property type="entry name" value="UCP037471"/>
    <property type="match status" value="1"/>
</dbReference>
<organism evidence="12 13">
    <name type="scientific">Stylosanthes scabra</name>
    <dbReference type="NCBI Taxonomy" id="79078"/>
    <lineage>
        <taxon>Eukaryota</taxon>
        <taxon>Viridiplantae</taxon>
        <taxon>Streptophyta</taxon>
        <taxon>Embryophyta</taxon>
        <taxon>Tracheophyta</taxon>
        <taxon>Spermatophyta</taxon>
        <taxon>Magnoliopsida</taxon>
        <taxon>eudicotyledons</taxon>
        <taxon>Gunneridae</taxon>
        <taxon>Pentapetalae</taxon>
        <taxon>rosids</taxon>
        <taxon>fabids</taxon>
        <taxon>Fabales</taxon>
        <taxon>Fabaceae</taxon>
        <taxon>Papilionoideae</taxon>
        <taxon>50 kb inversion clade</taxon>
        <taxon>dalbergioids sensu lato</taxon>
        <taxon>Dalbergieae</taxon>
        <taxon>Pterocarpus clade</taxon>
        <taxon>Stylosanthes</taxon>
    </lineage>
</organism>
<keyword evidence="13" id="KW-1185">Reference proteome</keyword>
<dbReference type="Gene3D" id="1.20.120.1770">
    <property type="match status" value="1"/>
</dbReference>
<dbReference type="EMBL" id="JASCZI010030489">
    <property type="protein sequence ID" value="MED6123061.1"/>
    <property type="molecule type" value="Genomic_DNA"/>
</dbReference>
<dbReference type="InterPro" id="IPR017214">
    <property type="entry name" value="UCP037471"/>
</dbReference>
<feature type="domain" description="Cytochrome b561" evidence="11">
    <location>
        <begin position="174"/>
        <end position="346"/>
    </location>
</feature>
<comment type="caution">
    <text evidence="12">The sequence shown here is derived from an EMBL/GenBank/DDBJ whole genome shotgun (WGS) entry which is preliminary data.</text>
</comment>
<evidence type="ECO:0000259" key="11">
    <source>
        <dbReference type="PROSITE" id="PS50939"/>
    </source>
</evidence>
<proteinExistence type="predicted"/>
<feature type="transmembrane region" description="Helical" evidence="8">
    <location>
        <begin position="257"/>
        <end position="273"/>
    </location>
</feature>
<dbReference type="Pfam" id="PF04526">
    <property type="entry name" value="DUF568"/>
    <property type="match status" value="1"/>
</dbReference>
<evidence type="ECO:0000313" key="13">
    <source>
        <dbReference type="Proteomes" id="UP001341840"/>
    </source>
</evidence>
<reference evidence="12 13" key="1">
    <citation type="journal article" date="2023" name="Plants (Basel)">
        <title>Bridging the Gap: Combining Genomics and Transcriptomics Approaches to Understand Stylosanthes scabra, an Orphan Legume from the Brazilian Caatinga.</title>
        <authorList>
            <person name="Ferreira-Neto J.R.C."/>
            <person name="da Silva M.D."/>
            <person name="Binneck E."/>
            <person name="de Melo N.F."/>
            <person name="da Silva R.H."/>
            <person name="de Melo A.L.T.M."/>
            <person name="Pandolfi V."/>
            <person name="Bustamante F.O."/>
            <person name="Brasileiro-Vidal A.C."/>
            <person name="Benko-Iseppon A.M."/>
        </authorList>
    </citation>
    <scope>NUCLEOTIDE SEQUENCE [LARGE SCALE GENOMIC DNA]</scope>
    <source>
        <tissue evidence="12">Leaves</tissue>
    </source>
</reference>
<dbReference type="SMART" id="SM00665">
    <property type="entry name" value="B561"/>
    <property type="match status" value="1"/>
</dbReference>
<evidence type="ECO:0000256" key="6">
    <source>
        <dbReference type="ARBA" id="ARBA00022989"/>
    </source>
</evidence>
<gene>
    <name evidence="12" type="ORF">PIB30_045751</name>
</gene>
<dbReference type="PANTHER" id="PTHR23130">
    <property type="entry name" value="CYTOCHROME B561 AND DOMON DOMAIN-CONTAINING PROTEIN"/>
    <property type="match status" value="1"/>
</dbReference>
<dbReference type="PROSITE" id="PS50939">
    <property type="entry name" value="CYTOCHROME_B561"/>
    <property type="match status" value="1"/>
</dbReference>
<dbReference type="InterPro" id="IPR045265">
    <property type="entry name" value="AIR12_DOMON"/>
</dbReference>
<keyword evidence="7 8" id="KW-0472">Membrane</keyword>
<protein>
    <recommendedName>
        <fullName evidence="14">Cytochrome b561 and DOMON domain-containing protein</fullName>
    </recommendedName>
</protein>
<feature type="chain" id="PRO_5046709265" description="Cytochrome b561 and DOMON domain-containing protein" evidence="9">
    <location>
        <begin position="24"/>
        <end position="346"/>
    </location>
</feature>
<dbReference type="CDD" id="cd09629">
    <property type="entry name" value="DOMON_CIL1_like"/>
    <property type="match status" value="1"/>
</dbReference>
<evidence type="ECO:0008006" key="14">
    <source>
        <dbReference type="Google" id="ProtNLM"/>
    </source>
</evidence>
<feature type="signal peptide" evidence="9">
    <location>
        <begin position="1"/>
        <end position="23"/>
    </location>
</feature>